<evidence type="ECO:0000313" key="2">
    <source>
        <dbReference type="EMBL" id="KHS48461.1"/>
    </source>
</evidence>
<feature type="signal peptide" evidence="1">
    <location>
        <begin position="1"/>
        <end position="21"/>
    </location>
</feature>
<reference evidence="2 3" key="1">
    <citation type="submission" date="2014-10" db="EMBL/GenBank/DDBJ databases">
        <title>Draft genome sequence of Novosphingobium subterraneum DSM 12447.</title>
        <authorList>
            <person name="Gan H.M."/>
            <person name="Gan H.Y."/>
            <person name="Savka M.A."/>
        </authorList>
    </citation>
    <scope>NUCLEOTIDE SEQUENCE [LARGE SCALE GENOMIC DNA]</scope>
    <source>
        <strain evidence="2 3">DSM 12447</strain>
    </source>
</reference>
<comment type="caution">
    <text evidence="2">The sequence shown here is derived from an EMBL/GenBank/DDBJ whole genome shotgun (WGS) entry which is preliminary data.</text>
</comment>
<dbReference type="Proteomes" id="UP000031338">
    <property type="component" value="Unassembled WGS sequence"/>
</dbReference>
<evidence type="ECO:0000313" key="3">
    <source>
        <dbReference type="Proteomes" id="UP000031338"/>
    </source>
</evidence>
<feature type="chain" id="PRO_5002127458" description="UrcA family protein" evidence="1">
    <location>
        <begin position="22"/>
        <end position="149"/>
    </location>
</feature>
<dbReference type="AlphaFoldDB" id="A0A0B8ZZD8"/>
<gene>
    <name evidence="2" type="ORF">NJ75_01132</name>
</gene>
<sequence length="149" mass="15835">MKTLGFAGLAVALGFSAPAMGMEHSTVIEHAAGPITADYSGKTRVEMKQIGSAGGAGRASSLRCQWSVSLSVERQARVGAKMQASRSMLRDDVLTGSSPGWCSERGNGIDRVIEARRDDLRSAMMAMVAQDREVILVEAEGAHARQREG</sequence>
<dbReference type="EMBL" id="JRVC01000004">
    <property type="protein sequence ID" value="KHS48461.1"/>
    <property type="molecule type" value="Genomic_DNA"/>
</dbReference>
<name>A0A0B8ZZD8_9SPHN</name>
<dbReference type="STRING" id="48936.NJ75_01132"/>
<protein>
    <recommendedName>
        <fullName evidence="4">UrcA family protein</fullName>
    </recommendedName>
</protein>
<keyword evidence="1" id="KW-0732">Signal</keyword>
<proteinExistence type="predicted"/>
<keyword evidence="3" id="KW-1185">Reference proteome</keyword>
<accession>A0A0B8ZZD8</accession>
<dbReference type="PATRIC" id="fig|48936.3.peg.1140"/>
<evidence type="ECO:0008006" key="4">
    <source>
        <dbReference type="Google" id="ProtNLM"/>
    </source>
</evidence>
<evidence type="ECO:0000256" key="1">
    <source>
        <dbReference type="SAM" id="SignalP"/>
    </source>
</evidence>
<organism evidence="2 3">
    <name type="scientific">Novosphingobium subterraneum</name>
    <dbReference type="NCBI Taxonomy" id="48936"/>
    <lineage>
        <taxon>Bacteria</taxon>
        <taxon>Pseudomonadati</taxon>
        <taxon>Pseudomonadota</taxon>
        <taxon>Alphaproteobacteria</taxon>
        <taxon>Sphingomonadales</taxon>
        <taxon>Sphingomonadaceae</taxon>
        <taxon>Novosphingobium</taxon>
    </lineage>
</organism>
<dbReference type="RefSeq" id="WP_039332228.1">
    <property type="nucleotide sequence ID" value="NZ_JRVC01000004.1"/>
</dbReference>